<evidence type="ECO:0000256" key="2">
    <source>
        <dbReference type="ARBA" id="ARBA00022612"/>
    </source>
</evidence>
<gene>
    <name evidence="4" type="ORF">V8J38_11175</name>
</gene>
<evidence type="ECO:0000313" key="5">
    <source>
        <dbReference type="Proteomes" id="UP001363460"/>
    </source>
</evidence>
<evidence type="ECO:0000256" key="1">
    <source>
        <dbReference type="ARBA" id="ARBA00004328"/>
    </source>
</evidence>
<keyword evidence="2" id="KW-1188">Viral release from host cell</keyword>
<protein>
    <submittedName>
        <fullName evidence="4">Portal protein</fullName>
    </submittedName>
</protein>
<accession>A0ABZ2I897</accession>
<dbReference type="Pfam" id="PF12236">
    <property type="entry name" value="Head-tail_con"/>
    <property type="match status" value="1"/>
</dbReference>
<proteinExistence type="predicted"/>
<evidence type="ECO:0000256" key="3">
    <source>
        <dbReference type="ARBA" id="ARBA00023219"/>
    </source>
</evidence>
<evidence type="ECO:0000313" key="4">
    <source>
        <dbReference type="EMBL" id="WWT53815.1"/>
    </source>
</evidence>
<comment type="subcellular location">
    <subcellularLocation>
        <location evidence="1">Virion</location>
    </subcellularLocation>
</comment>
<dbReference type="EMBL" id="CP146369">
    <property type="protein sequence ID" value="WWT53815.1"/>
    <property type="molecule type" value="Genomic_DNA"/>
</dbReference>
<keyword evidence="3" id="KW-0231">Viral genome packaging</keyword>
<name>A0ABZ2I897_9CAUL</name>
<dbReference type="RefSeq" id="WP_338575719.1">
    <property type="nucleotide sequence ID" value="NZ_CP146369.1"/>
</dbReference>
<keyword evidence="5" id="KW-1185">Reference proteome</keyword>
<reference evidence="4 5" key="1">
    <citation type="submission" date="2024-02" db="EMBL/GenBank/DDBJ databases">
        <title>Distribution and functional of Brevundimonas-related endobacteria within Verticillium dahliae.</title>
        <authorList>
            <person name="Zeng H."/>
        </authorList>
    </citation>
    <scope>NUCLEOTIDE SEQUENCE [LARGE SCALE GENOMIC DNA]</scope>
    <source>
        <strain evidence="4 5">TRM 44200</strain>
    </source>
</reference>
<organism evidence="4 5">
    <name type="scientific">Brevundimonas olei</name>
    <dbReference type="NCBI Taxonomy" id="657642"/>
    <lineage>
        <taxon>Bacteria</taxon>
        <taxon>Pseudomonadati</taxon>
        <taxon>Pseudomonadota</taxon>
        <taxon>Alphaproteobacteria</taxon>
        <taxon>Caulobacterales</taxon>
        <taxon>Caulobacteraceae</taxon>
        <taxon>Brevundimonas</taxon>
    </lineage>
</organism>
<dbReference type="Proteomes" id="UP001363460">
    <property type="component" value="Chromosome"/>
</dbReference>
<dbReference type="InterPro" id="IPR020991">
    <property type="entry name" value="Connector_podovirus"/>
</dbReference>
<sequence>MDDDKKLLRRIDAARTDRDRHQYWLNETLRLAAPTYRRIGGSSEPQSRIEEEDDQFDNELELVGEDFASDMISTFTPQHERWVTFEPAEDLTEGQRREIAPQLQAIGDRIFAEIERSNYYDAAQETFLMWGVSQMAIAISDMGPLNPIHFQPIEIPDLLVERGPDGNTTGKWREMELTPLEQHWLWGERYPALFPMPPQGKQNRKEKVIEGCDRDWSVPGEERWNYRIIVNRKVRLTLKFNGAGSAPIIACPFRRQSDSAWGPGPFKKATPRARVLDELGYLNLKAMNRAVDPPFSYEEDGLANYQGGMEPGQGYARAPQSKAPEAFLPETRFDASFFQVEEMRKAIKRAAYQDRPEQSGDTPPTLGQWMDEKAWNTRRKELPRDRCVREWVLPIIERVAWILAQRGELPEVRLKGGRLINVRPISPLSKAKDLEDISITGQVLSLASNIGAALQVGIPVDAKATMENVIATAKERHIVLLSEEQIAAAEMAALAKNGVDDAGAAMSLQGQGVV</sequence>